<evidence type="ECO:0000313" key="3">
    <source>
        <dbReference type="EMBL" id="VEI23694.1"/>
    </source>
</evidence>
<feature type="transmembrane region" description="Helical" evidence="2">
    <location>
        <begin position="381"/>
        <end position="400"/>
    </location>
</feature>
<feature type="compositionally biased region" description="Polar residues" evidence="1">
    <location>
        <begin position="53"/>
        <end position="62"/>
    </location>
</feature>
<feature type="transmembrane region" description="Helical" evidence="2">
    <location>
        <begin position="406"/>
        <end position="426"/>
    </location>
</feature>
<feature type="transmembrane region" description="Helical" evidence="2">
    <location>
        <begin position="465"/>
        <end position="483"/>
    </location>
</feature>
<organism evidence="3 4">
    <name type="scientific">Rothia aeria</name>
    <dbReference type="NCBI Taxonomy" id="172042"/>
    <lineage>
        <taxon>Bacteria</taxon>
        <taxon>Bacillati</taxon>
        <taxon>Actinomycetota</taxon>
        <taxon>Actinomycetes</taxon>
        <taxon>Micrococcales</taxon>
        <taxon>Micrococcaceae</taxon>
        <taxon>Rothia</taxon>
    </lineage>
</organism>
<dbReference type="EMBL" id="LR134479">
    <property type="protein sequence ID" value="VEI23694.1"/>
    <property type="molecule type" value="Genomic_DNA"/>
</dbReference>
<sequence length="498" mass="52682">MGAPSTGGTAKNPKTPETLENPEHPERTKPLPGAGEVVPSGTDTSATEPDGNTPETGTSPDTDGTETRDNTPKFANPQPTDPQPADSPSEEPQSAQLQPDTDQAMAETTRPLPDTAAPEPDSSDTTAALDTPNEEEPTIALDEEAAFSHTKTLGHAVAGRYVSEDDLDGMGIPAEHPMRAPSVLLAPPAQPFAAGLRRALAILLAALALITAVLGAGGKWAGTHLISTRGFNDLSSRLADDQDLQKRVAQAAVTDLMNSEGLKKYLDPNGSSWVNRLLVHNRDSVQKTLTESAEKISTTGEYKKLWRQVTTDTHAHLISDENTPAALDISAFYRELDTAVGTFGIYDPDIPSWGNRYITLEDGSSTAVHGKIMQLKSFADSADTFLTVSLMSMLIALLLWPRGRPLFLACVLIAATLAAWGASFYLEGVTPASLGMNPGSELGKVFLDGLFNGARPDAVASARATASYSLIATLITLLLGILVKLTRLTASTTTVPTH</sequence>
<feature type="compositionally biased region" description="Polar residues" evidence="1">
    <location>
        <begin position="90"/>
        <end position="101"/>
    </location>
</feature>
<gene>
    <name evidence="3" type="ORF">NCTC10207_01680</name>
</gene>
<dbReference type="Proteomes" id="UP000282386">
    <property type="component" value="Chromosome"/>
</dbReference>
<evidence type="ECO:0000313" key="4">
    <source>
        <dbReference type="Proteomes" id="UP000282386"/>
    </source>
</evidence>
<keyword evidence="2" id="KW-0812">Transmembrane</keyword>
<reference evidence="3 4" key="1">
    <citation type="submission" date="2018-12" db="EMBL/GenBank/DDBJ databases">
        <authorList>
            <consortium name="Pathogen Informatics"/>
        </authorList>
    </citation>
    <scope>NUCLEOTIDE SEQUENCE [LARGE SCALE GENOMIC DNA]</scope>
    <source>
        <strain evidence="3 4">NCTC10207</strain>
    </source>
</reference>
<dbReference type="RefSeq" id="WP_126500354.1">
    <property type="nucleotide sequence ID" value="NZ_LR134479.1"/>
</dbReference>
<keyword evidence="2" id="KW-1133">Transmembrane helix</keyword>
<protein>
    <submittedName>
        <fullName evidence="3">Uncharacterized protein</fullName>
    </submittedName>
</protein>
<accession>A0A7Z9A4Y1</accession>
<dbReference type="AlphaFoldDB" id="A0A7Z9A4Y1"/>
<name>A0A7Z9A4Y1_9MICC</name>
<evidence type="ECO:0000256" key="1">
    <source>
        <dbReference type="SAM" id="MobiDB-lite"/>
    </source>
</evidence>
<proteinExistence type="predicted"/>
<feature type="region of interest" description="Disordered" evidence="1">
    <location>
        <begin position="1"/>
        <end position="134"/>
    </location>
</feature>
<evidence type="ECO:0000256" key="2">
    <source>
        <dbReference type="SAM" id="Phobius"/>
    </source>
</evidence>
<keyword evidence="2" id="KW-0472">Membrane</keyword>